<evidence type="ECO:0000313" key="2">
    <source>
        <dbReference type="Proteomes" id="UP000470051"/>
    </source>
</evidence>
<proteinExistence type="predicted"/>
<dbReference type="EMBL" id="WSFE01000054">
    <property type="protein sequence ID" value="NDL27824.1"/>
    <property type="molecule type" value="Genomic_DNA"/>
</dbReference>
<name>A0ABX0B9H4_9GAMM</name>
<sequence length="87" mass="9801">MKEECKVEATVEVEVEVEVNAESVVETEIDFKIAYAIDNIEGSSCEILGQLLDLRNNERDVDKVNLYIEAINKYYSALEFALAAIRA</sequence>
<dbReference type="RefSeq" id="WP_113044185.1">
    <property type="nucleotide sequence ID" value="NZ_CAWPKC010000054.1"/>
</dbReference>
<protein>
    <submittedName>
        <fullName evidence="1">Uncharacterized protein</fullName>
    </submittedName>
</protein>
<dbReference type="Proteomes" id="UP000470051">
    <property type="component" value="Unassembled WGS sequence"/>
</dbReference>
<gene>
    <name evidence="1" type="ORF">GPY42_22680</name>
</gene>
<comment type="caution">
    <text evidence="1">The sequence shown here is derived from an EMBL/GenBank/DDBJ whole genome shotgun (WGS) entry which is preliminary data.</text>
</comment>
<accession>A0ABX0B9H4</accession>
<organism evidence="1 2">
    <name type="scientific">Photorhabdus kayaii</name>
    <dbReference type="NCBI Taxonomy" id="230088"/>
    <lineage>
        <taxon>Bacteria</taxon>
        <taxon>Pseudomonadati</taxon>
        <taxon>Pseudomonadota</taxon>
        <taxon>Gammaproteobacteria</taxon>
        <taxon>Enterobacterales</taxon>
        <taxon>Morganellaceae</taxon>
        <taxon>Photorhabdus</taxon>
    </lineage>
</organism>
<keyword evidence="2" id="KW-1185">Reference proteome</keyword>
<reference evidence="1 2" key="1">
    <citation type="submission" date="2019-12" db="EMBL/GenBank/DDBJ databases">
        <title>Engineering Photorhabdus to improve their lethality against agricultural pests.</title>
        <authorList>
            <person name="Machado R.A.R."/>
        </authorList>
    </citation>
    <scope>NUCLEOTIDE SEQUENCE [LARGE SCALE GENOMIC DNA]</scope>
    <source>
        <strain evidence="1 2">M-HU2</strain>
    </source>
</reference>
<evidence type="ECO:0000313" key="1">
    <source>
        <dbReference type="EMBL" id="NDL27824.1"/>
    </source>
</evidence>